<feature type="compositionally biased region" description="Basic residues" evidence="1">
    <location>
        <begin position="1"/>
        <end position="11"/>
    </location>
</feature>
<gene>
    <name evidence="2" type="ORF">JRQ81_003419</name>
</gene>
<name>A0A9Q0XK62_9SAUR</name>
<accession>A0A9Q0XK62</accession>
<dbReference type="OrthoDB" id="2110130at2759"/>
<dbReference type="Proteomes" id="UP001142489">
    <property type="component" value="Unassembled WGS sequence"/>
</dbReference>
<dbReference type="EMBL" id="JAPFRF010000011">
    <property type="protein sequence ID" value="KAJ7317257.1"/>
    <property type="molecule type" value="Genomic_DNA"/>
</dbReference>
<feature type="compositionally biased region" description="Basic residues" evidence="1">
    <location>
        <begin position="36"/>
        <end position="58"/>
    </location>
</feature>
<proteinExistence type="predicted"/>
<comment type="caution">
    <text evidence="2">The sequence shown here is derived from an EMBL/GenBank/DDBJ whole genome shotgun (WGS) entry which is preliminary data.</text>
</comment>
<keyword evidence="3" id="KW-1185">Reference proteome</keyword>
<feature type="region of interest" description="Disordered" evidence="1">
    <location>
        <begin position="1"/>
        <end position="72"/>
    </location>
</feature>
<protein>
    <submittedName>
        <fullName evidence="2">Uncharacterized protein</fullName>
    </submittedName>
</protein>
<evidence type="ECO:0000313" key="3">
    <source>
        <dbReference type="Proteomes" id="UP001142489"/>
    </source>
</evidence>
<evidence type="ECO:0000256" key="1">
    <source>
        <dbReference type="SAM" id="MobiDB-lite"/>
    </source>
</evidence>
<sequence>MPKGGKPHHHRAQEEWLGDDEGKNGPVEGAGDKMVKKGKKDKKTKKSQKKRRDKKKDRQKKDAEDDDDEENQLIERLKKLSAQASDEDEEGWWWLGWMDFERQVATLKAANAAENDFSVSQAELSSRQAMLENASDIKLQSEQVKGNTPSV</sequence>
<evidence type="ECO:0000313" key="2">
    <source>
        <dbReference type="EMBL" id="KAJ7317257.1"/>
    </source>
</evidence>
<organism evidence="2 3">
    <name type="scientific">Phrynocephalus forsythii</name>
    <dbReference type="NCBI Taxonomy" id="171643"/>
    <lineage>
        <taxon>Eukaryota</taxon>
        <taxon>Metazoa</taxon>
        <taxon>Chordata</taxon>
        <taxon>Craniata</taxon>
        <taxon>Vertebrata</taxon>
        <taxon>Euteleostomi</taxon>
        <taxon>Lepidosauria</taxon>
        <taxon>Squamata</taxon>
        <taxon>Bifurcata</taxon>
        <taxon>Unidentata</taxon>
        <taxon>Episquamata</taxon>
        <taxon>Toxicofera</taxon>
        <taxon>Iguania</taxon>
        <taxon>Acrodonta</taxon>
        <taxon>Agamidae</taxon>
        <taxon>Agaminae</taxon>
        <taxon>Phrynocephalus</taxon>
    </lineage>
</organism>
<dbReference type="AlphaFoldDB" id="A0A9Q0XK62"/>
<reference evidence="2" key="1">
    <citation type="journal article" date="2023" name="DNA Res.">
        <title>Chromosome-level genome assembly of Phrynocephalus forsythii using third-generation DNA sequencing and Hi-C analysis.</title>
        <authorList>
            <person name="Qi Y."/>
            <person name="Zhao W."/>
            <person name="Zhao Y."/>
            <person name="Niu C."/>
            <person name="Cao S."/>
            <person name="Zhang Y."/>
        </authorList>
    </citation>
    <scope>NUCLEOTIDE SEQUENCE</scope>
    <source>
        <tissue evidence="2">Muscle</tissue>
    </source>
</reference>